<dbReference type="AlphaFoldDB" id="A0A848QL62"/>
<sequence length="328" mass="34391">MNTLSKFAVALRNDKKAAALTEFALATPLVLTLGLWGLETANLAMMHMRVNQAAMQIADNAARIGDTSTLSNQKIYEDDLNDILRGMDIQAGESIDLYQHGRVIISSLQVEPGSDPDQQYIAWQRCKGRKEVSSSYGDQGTGVGDPSFTGMGPAGEEVTAIANDAVMFVEVQYNYQPLATDAFISDPVIRSRAAFQVRASRDLTQIYERNPGSPAEIARCDIFDSYKEAPPPPRKTGGWSWIFSDDPNAGGGSSSSSGGSSSTSGGSSGGSSSPGGGTTNNSGTGDGSGNGGNNNSSSGGNDGTGDGSNGNGNNDDDGQWCPSWNWWC</sequence>
<evidence type="ECO:0000313" key="4">
    <source>
        <dbReference type="Proteomes" id="UP000561181"/>
    </source>
</evidence>
<gene>
    <name evidence="3" type="ORF">HKD42_05255</name>
</gene>
<dbReference type="EMBL" id="JABCRE010000002">
    <property type="protein sequence ID" value="NMW31460.1"/>
    <property type="molecule type" value="Genomic_DNA"/>
</dbReference>
<feature type="compositionally biased region" description="Low complexity" evidence="1">
    <location>
        <begin position="254"/>
        <end position="265"/>
    </location>
</feature>
<evidence type="ECO:0000313" key="3">
    <source>
        <dbReference type="EMBL" id="NMW31460.1"/>
    </source>
</evidence>
<organism evidence="3 4">
    <name type="scientific">Pontixanthobacter rizhaonensis</name>
    <dbReference type="NCBI Taxonomy" id="2730337"/>
    <lineage>
        <taxon>Bacteria</taxon>
        <taxon>Pseudomonadati</taxon>
        <taxon>Pseudomonadota</taxon>
        <taxon>Alphaproteobacteria</taxon>
        <taxon>Sphingomonadales</taxon>
        <taxon>Erythrobacteraceae</taxon>
        <taxon>Pontixanthobacter</taxon>
    </lineage>
</organism>
<reference evidence="3 4" key="1">
    <citation type="submission" date="2020-04" db="EMBL/GenBank/DDBJ databases">
        <authorList>
            <person name="Liu A."/>
        </authorList>
    </citation>
    <scope>NUCLEOTIDE SEQUENCE [LARGE SCALE GENOMIC DNA]</scope>
    <source>
        <strain evidence="3 4">RZ02</strain>
    </source>
</reference>
<evidence type="ECO:0000256" key="1">
    <source>
        <dbReference type="SAM" id="MobiDB-lite"/>
    </source>
</evidence>
<comment type="caution">
    <text evidence="3">The sequence shown here is derived from an EMBL/GenBank/DDBJ whole genome shotgun (WGS) entry which is preliminary data.</text>
</comment>
<protein>
    <submittedName>
        <fullName evidence="3">Pilus assembly protein</fullName>
    </submittedName>
</protein>
<dbReference type="Proteomes" id="UP000561181">
    <property type="component" value="Unassembled WGS sequence"/>
</dbReference>
<feature type="compositionally biased region" description="Gly residues" evidence="1">
    <location>
        <begin position="266"/>
        <end position="292"/>
    </location>
</feature>
<accession>A0A848QL62</accession>
<proteinExistence type="predicted"/>
<name>A0A848QL62_9SPHN</name>
<evidence type="ECO:0000256" key="2">
    <source>
        <dbReference type="SAM" id="Phobius"/>
    </source>
</evidence>
<feature type="region of interest" description="Disordered" evidence="1">
    <location>
        <begin position="228"/>
        <end position="328"/>
    </location>
</feature>
<keyword evidence="4" id="KW-1185">Reference proteome</keyword>
<feature type="compositionally biased region" description="Gly residues" evidence="1">
    <location>
        <begin position="300"/>
        <end position="310"/>
    </location>
</feature>
<keyword evidence="2" id="KW-1133">Transmembrane helix</keyword>
<keyword evidence="2" id="KW-0812">Transmembrane</keyword>
<keyword evidence="2" id="KW-0472">Membrane</keyword>
<dbReference type="RefSeq" id="WP_170010962.1">
    <property type="nucleotide sequence ID" value="NZ_JABCRE010000002.1"/>
</dbReference>
<feature type="transmembrane region" description="Helical" evidence="2">
    <location>
        <begin position="20"/>
        <end position="38"/>
    </location>
</feature>